<evidence type="ECO:0000313" key="2">
    <source>
        <dbReference type="Proteomes" id="UP000078430"/>
    </source>
</evidence>
<keyword evidence="2" id="KW-1185">Reference proteome</keyword>
<dbReference type="GeneID" id="71843763"/>
<accession>A0ABM6AQX2</accession>
<dbReference type="Pfam" id="PF05113">
    <property type="entry name" value="DUF693"/>
    <property type="match status" value="1"/>
</dbReference>
<proteinExistence type="predicted"/>
<reference evidence="1 2" key="1">
    <citation type="journal article" date="2013" name="J. Bacteriol.">
        <title>Large linear plasmids of Borrelia species that cause relapsing fever.</title>
        <authorList>
            <person name="Miller S.C."/>
            <person name="Porcella S.F."/>
            <person name="Raffel S.J."/>
            <person name="Schwan T.G."/>
            <person name="Barbour A.G."/>
        </authorList>
    </citation>
    <scope>NUCLEOTIDE SEQUENCE [LARGE SCALE GENOMIC DNA]</scope>
    <source>
        <strain evidence="1 2">HS1</strain>
    </source>
</reference>
<organism evidence="1 2">
    <name type="scientific">Borrelia hermsii HS1</name>
    <dbReference type="NCBI Taxonomy" id="1867252"/>
    <lineage>
        <taxon>Bacteria</taxon>
        <taxon>Pseudomonadati</taxon>
        <taxon>Spirochaetota</taxon>
        <taxon>Spirochaetia</taxon>
        <taxon>Spirochaetales</taxon>
        <taxon>Borreliaceae</taxon>
        <taxon>Borrelia</taxon>
    </lineage>
</organism>
<name>A0ABM6AQX2_BORHE</name>
<geneLocation type="plasmid" evidence="1 2">
    <name>megaplasmid</name>
</geneLocation>
<dbReference type="Proteomes" id="UP000078430">
    <property type="component" value="Plasmid megaplasmid"/>
</dbReference>
<dbReference type="InterPro" id="IPR007800">
    <property type="entry name" value="DUF693"/>
</dbReference>
<keyword evidence="1" id="KW-0614">Plasmid</keyword>
<protein>
    <submittedName>
        <fullName evidence="1">Uncharacterized protein</fullName>
    </submittedName>
</protein>
<sequence length="306" mass="35281">MILFQYDFKIEFYGASSDIRYQKPKLVVETKQGAPIINIVISNEYSLASSLQCKKARLQLFNMPLNFNKSLKQGDIARIYYKKFAHEGDLDYRFIMIGYLGAPVDFDFENGDFICQYEVYLLSSDTFFDKKLDTKNYIGRSIEEAINLAFPGQAIIGMSSQDRKQIISESFYASTLREFIEKLIGKYVHLIFVDVGELDFKVDAKFVFINFDRPVGQRVYKRLEDFALLFIPQREVRFVGKSTINFWNATLFFTDKIKVGDGVEFIDRHGGVIRAIVQEIGASLSNVGDCTLKLRLYDESNILWMG</sequence>
<dbReference type="EMBL" id="CP014350">
    <property type="protein sequence ID" value="ANA43725.1"/>
    <property type="molecule type" value="Genomic_DNA"/>
</dbReference>
<gene>
    <name evidence="1" type="ORF">AXX13_A0405</name>
</gene>
<evidence type="ECO:0000313" key="1">
    <source>
        <dbReference type="EMBL" id="ANA43725.1"/>
    </source>
</evidence>
<dbReference type="RefSeq" id="WP_020732419.1">
    <property type="nucleotide sequence ID" value="NZ_CP014350.1"/>
</dbReference>
<reference evidence="1 2" key="2">
    <citation type="journal article" date="2016" name="Genome Announc.">
        <title>Chromosome and Plasmids of the Tick-Borne Relapsing Fever Agent Borrelia hermsii.</title>
        <authorList>
            <person name="Barbour A.G."/>
        </authorList>
    </citation>
    <scope>NUCLEOTIDE SEQUENCE [LARGE SCALE GENOMIC DNA]</scope>
    <source>
        <strain evidence="1 2">HS1</strain>
    </source>
</reference>